<keyword evidence="1" id="KW-1133">Transmembrane helix</keyword>
<feature type="transmembrane region" description="Helical" evidence="1">
    <location>
        <begin position="42"/>
        <end position="66"/>
    </location>
</feature>
<proteinExistence type="predicted"/>
<name>A0A8S3K608_9BILA</name>
<feature type="non-terminal residue" evidence="2">
    <location>
        <position position="1"/>
    </location>
</feature>
<reference evidence="2" key="1">
    <citation type="submission" date="2021-02" db="EMBL/GenBank/DDBJ databases">
        <authorList>
            <person name="Nowell W R."/>
        </authorList>
    </citation>
    <scope>NUCLEOTIDE SEQUENCE</scope>
</reference>
<gene>
    <name evidence="2" type="ORF">SMN809_LOCUS84320</name>
</gene>
<evidence type="ECO:0000313" key="3">
    <source>
        <dbReference type="Proteomes" id="UP000676336"/>
    </source>
</evidence>
<keyword evidence="1" id="KW-0812">Transmembrane</keyword>
<dbReference type="EMBL" id="CAJOBI010359401">
    <property type="protein sequence ID" value="CAF5225475.1"/>
    <property type="molecule type" value="Genomic_DNA"/>
</dbReference>
<protein>
    <submittedName>
        <fullName evidence="2">Uncharacterized protein</fullName>
    </submittedName>
</protein>
<dbReference type="AlphaFoldDB" id="A0A8S3K608"/>
<dbReference type="Proteomes" id="UP000676336">
    <property type="component" value="Unassembled WGS sequence"/>
</dbReference>
<organism evidence="2 3">
    <name type="scientific">Rotaria magnacalcarata</name>
    <dbReference type="NCBI Taxonomy" id="392030"/>
    <lineage>
        <taxon>Eukaryota</taxon>
        <taxon>Metazoa</taxon>
        <taxon>Spiralia</taxon>
        <taxon>Gnathifera</taxon>
        <taxon>Rotifera</taxon>
        <taxon>Eurotatoria</taxon>
        <taxon>Bdelloidea</taxon>
        <taxon>Philodinida</taxon>
        <taxon>Philodinidae</taxon>
        <taxon>Rotaria</taxon>
    </lineage>
</organism>
<feature type="transmembrane region" description="Helical" evidence="1">
    <location>
        <begin position="72"/>
        <end position="105"/>
    </location>
</feature>
<sequence length="106" mass="11344">VHQEWQNILDNTVIQVNMIVRPIKALLETLGEIDKTLERKCWLSLFAGLTSICLGSVVGGIVITHLLPAAIVTWTLCAATCAIAPVMPYILGGAAIILLIVGILLV</sequence>
<accession>A0A8S3K608</accession>
<comment type="caution">
    <text evidence="2">The sequence shown here is derived from an EMBL/GenBank/DDBJ whole genome shotgun (WGS) entry which is preliminary data.</text>
</comment>
<evidence type="ECO:0000256" key="1">
    <source>
        <dbReference type="SAM" id="Phobius"/>
    </source>
</evidence>
<evidence type="ECO:0000313" key="2">
    <source>
        <dbReference type="EMBL" id="CAF5225475.1"/>
    </source>
</evidence>
<keyword evidence="1" id="KW-0472">Membrane</keyword>